<dbReference type="Gene3D" id="1.10.1740.10">
    <property type="match status" value="1"/>
</dbReference>
<evidence type="ECO:0000256" key="5">
    <source>
        <dbReference type="ARBA" id="ARBA00023163"/>
    </source>
</evidence>
<reference evidence="9 10" key="1">
    <citation type="submission" date="2019-09" db="EMBL/GenBank/DDBJ databases">
        <title>Nocardioides panacisoli sp. nov., isolated from the soil of a ginseng field.</title>
        <authorList>
            <person name="Cho C."/>
        </authorList>
    </citation>
    <scope>NUCLEOTIDE SEQUENCE [LARGE SCALE GENOMIC DNA]</scope>
    <source>
        <strain evidence="9 10">BN130099</strain>
    </source>
</reference>
<evidence type="ECO:0000256" key="6">
    <source>
        <dbReference type="SAM" id="MobiDB-lite"/>
    </source>
</evidence>
<gene>
    <name evidence="9" type="ORF">F0U44_11500</name>
</gene>
<keyword evidence="5" id="KW-0804">Transcription</keyword>
<dbReference type="Gene3D" id="1.10.10.10">
    <property type="entry name" value="Winged helix-like DNA-binding domain superfamily/Winged helix DNA-binding domain"/>
    <property type="match status" value="1"/>
</dbReference>
<accession>A0A5B1LHF1</accession>
<dbReference type="GO" id="GO:0016987">
    <property type="term" value="F:sigma factor activity"/>
    <property type="evidence" value="ECO:0007669"/>
    <property type="project" value="UniProtKB-KW"/>
</dbReference>
<dbReference type="InterPro" id="IPR007627">
    <property type="entry name" value="RNA_pol_sigma70_r2"/>
</dbReference>
<protein>
    <submittedName>
        <fullName evidence="9">Sigma-70 family RNA polymerase sigma factor</fullName>
    </submittedName>
</protein>
<name>A0A5B1LHF1_9ACTN</name>
<dbReference type="GO" id="GO:0006352">
    <property type="term" value="P:DNA-templated transcription initiation"/>
    <property type="evidence" value="ECO:0007669"/>
    <property type="project" value="InterPro"/>
</dbReference>
<evidence type="ECO:0000256" key="4">
    <source>
        <dbReference type="ARBA" id="ARBA00023125"/>
    </source>
</evidence>
<dbReference type="RefSeq" id="WP_149728414.1">
    <property type="nucleotide sequence ID" value="NZ_VUJV01000003.1"/>
</dbReference>
<evidence type="ECO:0000256" key="2">
    <source>
        <dbReference type="ARBA" id="ARBA00023015"/>
    </source>
</evidence>
<dbReference type="Pfam" id="PF08281">
    <property type="entry name" value="Sigma70_r4_2"/>
    <property type="match status" value="1"/>
</dbReference>
<dbReference type="SUPFAM" id="SSF88659">
    <property type="entry name" value="Sigma3 and sigma4 domains of RNA polymerase sigma factors"/>
    <property type="match status" value="1"/>
</dbReference>
<comment type="similarity">
    <text evidence="1">Belongs to the sigma-70 factor family. ECF subfamily.</text>
</comment>
<dbReference type="InterPro" id="IPR013249">
    <property type="entry name" value="RNA_pol_sigma70_r4_t2"/>
</dbReference>
<keyword evidence="10" id="KW-1185">Reference proteome</keyword>
<dbReference type="PANTHER" id="PTHR43133:SF8">
    <property type="entry name" value="RNA POLYMERASE SIGMA FACTOR HI_1459-RELATED"/>
    <property type="match status" value="1"/>
</dbReference>
<dbReference type="GO" id="GO:0003677">
    <property type="term" value="F:DNA binding"/>
    <property type="evidence" value="ECO:0007669"/>
    <property type="project" value="UniProtKB-KW"/>
</dbReference>
<dbReference type="PANTHER" id="PTHR43133">
    <property type="entry name" value="RNA POLYMERASE ECF-TYPE SIGMA FACTO"/>
    <property type="match status" value="1"/>
</dbReference>
<evidence type="ECO:0000313" key="10">
    <source>
        <dbReference type="Proteomes" id="UP000325003"/>
    </source>
</evidence>
<dbReference type="InterPro" id="IPR013325">
    <property type="entry name" value="RNA_pol_sigma_r2"/>
</dbReference>
<sequence length="177" mass="19761">MASTERETRFRGVAHAVGDPLRRYVLRRVPADAVDDVLADVFLVLWRRLDDVPTDDPLPWAYGVARGCVANAQRAARRRLSLVERITRLDPPRPNVEDDDPDHADLREALDRLPTLDREVVTLWAWEGLAPREIATVTGLSANAVSIRLHRAKQRLALDLGRKSPGAAGQKPGEGRR</sequence>
<organism evidence="9 10">
    <name type="scientific">Nocardioides humilatus</name>
    <dbReference type="NCBI Taxonomy" id="2607660"/>
    <lineage>
        <taxon>Bacteria</taxon>
        <taxon>Bacillati</taxon>
        <taxon>Actinomycetota</taxon>
        <taxon>Actinomycetes</taxon>
        <taxon>Propionibacteriales</taxon>
        <taxon>Nocardioidaceae</taxon>
        <taxon>Nocardioides</taxon>
    </lineage>
</organism>
<evidence type="ECO:0000313" key="9">
    <source>
        <dbReference type="EMBL" id="KAA1419079.1"/>
    </source>
</evidence>
<dbReference type="CDD" id="cd06171">
    <property type="entry name" value="Sigma70_r4"/>
    <property type="match status" value="1"/>
</dbReference>
<dbReference type="AlphaFoldDB" id="A0A5B1LHF1"/>
<keyword evidence="2" id="KW-0805">Transcription regulation</keyword>
<reference evidence="9 10" key="2">
    <citation type="submission" date="2019-09" db="EMBL/GenBank/DDBJ databases">
        <authorList>
            <person name="Jin C."/>
        </authorList>
    </citation>
    <scope>NUCLEOTIDE SEQUENCE [LARGE SCALE GENOMIC DNA]</scope>
    <source>
        <strain evidence="9 10">BN130099</strain>
    </source>
</reference>
<dbReference type="InterPro" id="IPR014284">
    <property type="entry name" value="RNA_pol_sigma-70_dom"/>
</dbReference>
<keyword evidence="4" id="KW-0238">DNA-binding</keyword>
<dbReference type="SUPFAM" id="SSF88946">
    <property type="entry name" value="Sigma2 domain of RNA polymerase sigma factors"/>
    <property type="match status" value="1"/>
</dbReference>
<evidence type="ECO:0000256" key="1">
    <source>
        <dbReference type="ARBA" id="ARBA00010641"/>
    </source>
</evidence>
<proteinExistence type="inferred from homology"/>
<feature type="domain" description="RNA polymerase sigma-70 region 2" evidence="7">
    <location>
        <begin position="18"/>
        <end position="79"/>
    </location>
</feature>
<feature type="domain" description="RNA polymerase sigma factor 70 region 4 type 2" evidence="8">
    <location>
        <begin position="105"/>
        <end position="156"/>
    </location>
</feature>
<dbReference type="InterPro" id="IPR013324">
    <property type="entry name" value="RNA_pol_sigma_r3/r4-like"/>
</dbReference>
<dbReference type="NCBIfam" id="TIGR02937">
    <property type="entry name" value="sigma70-ECF"/>
    <property type="match status" value="1"/>
</dbReference>
<keyword evidence="3" id="KW-0731">Sigma factor</keyword>
<dbReference type="Pfam" id="PF04542">
    <property type="entry name" value="Sigma70_r2"/>
    <property type="match status" value="1"/>
</dbReference>
<dbReference type="InterPro" id="IPR036388">
    <property type="entry name" value="WH-like_DNA-bd_sf"/>
</dbReference>
<evidence type="ECO:0000259" key="7">
    <source>
        <dbReference type="Pfam" id="PF04542"/>
    </source>
</evidence>
<feature type="region of interest" description="Disordered" evidence="6">
    <location>
        <begin position="158"/>
        <end position="177"/>
    </location>
</feature>
<evidence type="ECO:0000256" key="3">
    <source>
        <dbReference type="ARBA" id="ARBA00023082"/>
    </source>
</evidence>
<dbReference type="EMBL" id="VUJV01000003">
    <property type="protein sequence ID" value="KAA1419079.1"/>
    <property type="molecule type" value="Genomic_DNA"/>
</dbReference>
<evidence type="ECO:0000259" key="8">
    <source>
        <dbReference type="Pfam" id="PF08281"/>
    </source>
</evidence>
<dbReference type="InterPro" id="IPR039425">
    <property type="entry name" value="RNA_pol_sigma-70-like"/>
</dbReference>
<dbReference type="Proteomes" id="UP000325003">
    <property type="component" value="Unassembled WGS sequence"/>
</dbReference>
<comment type="caution">
    <text evidence="9">The sequence shown here is derived from an EMBL/GenBank/DDBJ whole genome shotgun (WGS) entry which is preliminary data.</text>
</comment>